<dbReference type="PANTHER" id="PTHR42880:SF1">
    <property type="entry name" value="ISOPROPYLMALATE_HOMOCITRATE_CITRAMALATE SYNTHASE FAMILY PROTEIN"/>
    <property type="match status" value="1"/>
</dbReference>
<feature type="domain" description="2-isopropylmalate synthase/homocitrate synthase post-catalytic" evidence="2">
    <location>
        <begin position="193"/>
        <end position="269"/>
    </location>
</feature>
<protein>
    <recommendedName>
        <fullName evidence="2">2-isopropylmalate synthase/homocitrate synthase post-catalytic domain-containing protein</fullName>
    </recommendedName>
</protein>
<dbReference type="Proteomes" id="UP000675664">
    <property type="component" value="Unassembled WGS sequence"/>
</dbReference>
<dbReference type="RefSeq" id="WP_227017861.1">
    <property type="nucleotide sequence ID" value="NZ_JAGSND010000004.1"/>
</dbReference>
<organism evidence="3 4">
    <name type="scientific">Sinanaerobacter chloroacetimidivorans</name>
    <dbReference type="NCBI Taxonomy" id="2818044"/>
    <lineage>
        <taxon>Bacteria</taxon>
        <taxon>Bacillati</taxon>
        <taxon>Bacillota</taxon>
        <taxon>Clostridia</taxon>
        <taxon>Peptostreptococcales</taxon>
        <taxon>Anaerovoracaceae</taxon>
        <taxon>Sinanaerobacter</taxon>
    </lineage>
</organism>
<dbReference type="PANTHER" id="PTHR42880">
    <property type="entry name" value="HOMOCITRATE SYNTHASE"/>
    <property type="match status" value="1"/>
</dbReference>
<sequence>MLSITDTTLSTIHPAKVSAHAVREFYGALLSLGVDRIEVTPYIFSLLGDKYAPSKSILRHQIRELPLNSLEAIPAGEWFGSSELRLWASKELFLRNYSEIFSELLKSHLPISFCTKNAGFAATALMAEWVQSGGENIACSFMGSGGYGALEEILLTLQVNGYPLPGIDTSRLKLLGSLWQRLTGETIPARKPVVGDHIFEVESGIHINGIMKNTVNYEPFPPERVGAKRKFTLGKFSGKSSLMVKLQELKIKEKIQDPDRLLKLIREKCVQQNRGISDREFFLLLDELNEGNGA</sequence>
<reference evidence="3" key="1">
    <citation type="submission" date="2021-04" db="EMBL/GenBank/DDBJ databases">
        <title>Sinoanaerobacter chloroacetimidivorans sp. nov., an obligate anaerobic bacterium isolated from anaerobic sludge.</title>
        <authorList>
            <person name="Bao Y."/>
        </authorList>
    </citation>
    <scope>NUCLEOTIDE SEQUENCE</scope>
    <source>
        <strain evidence="3">BAD-6</strain>
    </source>
</reference>
<reference evidence="3" key="2">
    <citation type="submission" date="2021-04" db="EMBL/GenBank/DDBJ databases">
        <authorList>
            <person name="Liu J."/>
        </authorList>
    </citation>
    <scope>NUCLEOTIDE SEQUENCE</scope>
    <source>
        <strain evidence="3">BAD-6</strain>
    </source>
</reference>
<dbReference type="Pfam" id="PF22617">
    <property type="entry name" value="HCS_D2"/>
    <property type="match status" value="1"/>
</dbReference>
<evidence type="ECO:0000259" key="2">
    <source>
        <dbReference type="Pfam" id="PF22617"/>
    </source>
</evidence>
<dbReference type="InterPro" id="IPR054691">
    <property type="entry name" value="LeuA/HCS_post-cat"/>
</dbReference>
<accession>A0A8J8B0L3</accession>
<evidence type="ECO:0000313" key="4">
    <source>
        <dbReference type="Proteomes" id="UP000675664"/>
    </source>
</evidence>
<evidence type="ECO:0000313" key="3">
    <source>
        <dbReference type="EMBL" id="MBR0597728.1"/>
    </source>
</evidence>
<keyword evidence="4" id="KW-1185">Reference proteome</keyword>
<dbReference type="GO" id="GO:0016740">
    <property type="term" value="F:transferase activity"/>
    <property type="evidence" value="ECO:0007669"/>
    <property type="project" value="UniProtKB-KW"/>
</dbReference>
<dbReference type="InterPro" id="IPR013785">
    <property type="entry name" value="Aldolase_TIM"/>
</dbReference>
<dbReference type="AlphaFoldDB" id="A0A8J8B0L3"/>
<name>A0A8J8B0L3_9FIRM</name>
<gene>
    <name evidence="3" type="ORF">KCX82_07585</name>
</gene>
<evidence type="ECO:0000256" key="1">
    <source>
        <dbReference type="ARBA" id="ARBA00022679"/>
    </source>
</evidence>
<dbReference type="EMBL" id="JAGSND010000004">
    <property type="protein sequence ID" value="MBR0597728.1"/>
    <property type="molecule type" value="Genomic_DNA"/>
</dbReference>
<keyword evidence="1" id="KW-0808">Transferase</keyword>
<dbReference type="Gene3D" id="3.20.20.70">
    <property type="entry name" value="Aldolase class I"/>
    <property type="match status" value="1"/>
</dbReference>
<comment type="caution">
    <text evidence="3">The sequence shown here is derived from an EMBL/GenBank/DDBJ whole genome shotgun (WGS) entry which is preliminary data.</text>
</comment>
<proteinExistence type="predicted"/>